<dbReference type="KEGG" id="dej:AWY79_06370"/>
<keyword evidence="1" id="KW-0812">Transmembrane</keyword>
<accession>A0A126QLI1</accession>
<dbReference type="RefSeq" id="WP_066801732.1">
    <property type="nucleotide sequence ID" value="NZ_CP014206.1"/>
</dbReference>
<dbReference type="Proteomes" id="UP000295506">
    <property type="component" value="Unassembled WGS sequence"/>
</dbReference>
<feature type="transmembrane region" description="Helical" evidence="1">
    <location>
        <begin position="6"/>
        <end position="29"/>
    </location>
</feature>
<protein>
    <recommendedName>
        <fullName evidence="6">Periplasmic heavy metal sensor</fullName>
    </recommendedName>
</protein>
<dbReference type="AlphaFoldDB" id="A0A126QLI1"/>
<dbReference type="EMBL" id="SOBK01000001">
    <property type="protein sequence ID" value="TDT91746.1"/>
    <property type="molecule type" value="Genomic_DNA"/>
</dbReference>
<gene>
    <name evidence="2" type="ORF">AWY79_06370</name>
    <name evidence="3" type="ORF">EDC59_101145</name>
</gene>
<name>A0A126QLI1_9BACT</name>
<organism evidence="3 5">
    <name type="scientific">Pseudodesulfovibrio indicus</name>
    <dbReference type="NCBI Taxonomy" id="1716143"/>
    <lineage>
        <taxon>Bacteria</taxon>
        <taxon>Pseudomonadati</taxon>
        <taxon>Thermodesulfobacteriota</taxon>
        <taxon>Desulfovibrionia</taxon>
        <taxon>Desulfovibrionales</taxon>
        <taxon>Desulfovibrionaceae</taxon>
    </lineage>
</organism>
<keyword evidence="4" id="KW-1185">Reference proteome</keyword>
<evidence type="ECO:0000313" key="4">
    <source>
        <dbReference type="Proteomes" id="UP000055611"/>
    </source>
</evidence>
<reference evidence="3 5" key="2">
    <citation type="submission" date="2019-03" db="EMBL/GenBank/DDBJ databases">
        <title>Genomic Encyclopedia of Type Strains, Phase IV (KMG-IV): sequencing the most valuable type-strain genomes for metagenomic binning, comparative biology and taxonomic classification.</title>
        <authorList>
            <person name="Goeker M."/>
        </authorList>
    </citation>
    <scope>NUCLEOTIDE SEQUENCE [LARGE SCALE GENOMIC DNA]</scope>
    <source>
        <strain evidence="3 5">DSM 101483</strain>
    </source>
</reference>
<keyword evidence="1" id="KW-1133">Transmembrane helix</keyword>
<evidence type="ECO:0000313" key="3">
    <source>
        <dbReference type="EMBL" id="TDT91746.1"/>
    </source>
</evidence>
<dbReference type="Proteomes" id="UP000055611">
    <property type="component" value="Chromosome"/>
</dbReference>
<proteinExistence type="predicted"/>
<evidence type="ECO:0008006" key="6">
    <source>
        <dbReference type="Google" id="ProtNLM"/>
    </source>
</evidence>
<evidence type="ECO:0000313" key="2">
    <source>
        <dbReference type="EMBL" id="AMK10761.1"/>
    </source>
</evidence>
<dbReference type="OrthoDB" id="5465165at2"/>
<keyword evidence="1" id="KW-0472">Membrane</keyword>
<sequence>MLRWKIWTAFGAVFLAGALVGVFGTGVFLKMRFAPPSDRETYRAEMTERLTRTIADGLELTAPQTQGVRAEVAETLIRLDGVHAELRPRAQAIITEGIERVKQALPEAKRPELDELIEQTRKRPFGLFRLPPPPPPPPFP</sequence>
<evidence type="ECO:0000256" key="1">
    <source>
        <dbReference type="SAM" id="Phobius"/>
    </source>
</evidence>
<reference evidence="2 4" key="1">
    <citation type="journal article" date="2016" name="Front. Microbiol.">
        <title>Genome Sequence of the Piezophilic, Mesophilic Sulfate-Reducing Bacterium Desulfovibrio indicus J2T.</title>
        <authorList>
            <person name="Cao J."/>
            <person name="Maignien L."/>
            <person name="Shao Z."/>
            <person name="Alain K."/>
            <person name="Jebbar M."/>
        </authorList>
    </citation>
    <scope>NUCLEOTIDE SEQUENCE [LARGE SCALE GENOMIC DNA]</scope>
    <source>
        <strain evidence="2 4">J2</strain>
    </source>
</reference>
<evidence type="ECO:0000313" key="5">
    <source>
        <dbReference type="Proteomes" id="UP000295506"/>
    </source>
</evidence>
<dbReference type="EMBL" id="CP014206">
    <property type="protein sequence ID" value="AMK10761.1"/>
    <property type="molecule type" value="Genomic_DNA"/>
</dbReference>